<name>A0AAD2D8Z5_EUPCR</name>
<protein>
    <submittedName>
        <fullName evidence="3">Uncharacterized protein</fullName>
    </submittedName>
</protein>
<feature type="compositionally biased region" description="Polar residues" evidence="2">
    <location>
        <begin position="661"/>
        <end position="671"/>
    </location>
</feature>
<evidence type="ECO:0000256" key="1">
    <source>
        <dbReference type="SAM" id="Coils"/>
    </source>
</evidence>
<feature type="region of interest" description="Disordered" evidence="2">
    <location>
        <begin position="68"/>
        <end position="88"/>
    </location>
</feature>
<accession>A0AAD2D8Z5</accession>
<evidence type="ECO:0000313" key="3">
    <source>
        <dbReference type="EMBL" id="CAI2383798.1"/>
    </source>
</evidence>
<sequence>METIEEEKVQLLKDFKIDIQDLPKDHLECEKWIFDQLKSVQSCWSTLEKKYKHLVFKLVDYINDHQPSSTNSCTQEVGSQTDPSKQEFPEVDDTIKTQYKLRIEECSSLKKTILARNQEIQKLKLNLFSKNLEYKKLSQSSKKLKDEKDKFKERLEECQKKLKNYVDKVHSRDTKVEMLKSSLQKCKEEYKDLSSRLFYKMSRENLELSANVSEAVEKIDFNTSQDRNRGYVKELQVIKNEANDTVGKYKQELNHSRERVLELMNEIQRYEREVFMLRADKKRMQLEIGDFEQRQNSFEDYKRIIDRHKRELDQKDETNRKLQATVHELTVSYECQKKENANLKTIKVNLESDRLELEKKNNELRRLNIQKDGKVSFKECLGQLDHLECKAKDLDKELELVYRQFQFRVQKDLDVYKKYSYTLEMLKNISNIFGLHGTAEIPTQFLIVKDLLERNPPVIADEIASEILTLEDEKLSIEQNMLVEYSHGAGLHPKEVPIITSLEIPKIMSSRTKAHSALDSGEKTNITLTELNQSPVKKVRKTNKLKKIQEELKKCQLERDSKEDQIQMLKLGIKAKESKIEELNEKTLEIPQLLEQLDEAKIIFDRVKMENEVLLDQDSQEDVFLDTADENVLSMLLCQGIVLENTITPAKKESKLKQPTPVKSPSRNNGQ</sequence>
<feature type="region of interest" description="Disordered" evidence="2">
    <location>
        <begin position="650"/>
        <end position="671"/>
    </location>
</feature>
<feature type="coiled-coil region" evidence="1">
    <location>
        <begin position="134"/>
        <end position="196"/>
    </location>
</feature>
<evidence type="ECO:0000256" key="2">
    <source>
        <dbReference type="SAM" id="MobiDB-lite"/>
    </source>
</evidence>
<dbReference type="EMBL" id="CAMPGE010026101">
    <property type="protein sequence ID" value="CAI2383798.1"/>
    <property type="molecule type" value="Genomic_DNA"/>
</dbReference>
<dbReference type="Proteomes" id="UP001295684">
    <property type="component" value="Unassembled WGS sequence"/>
</dbReference>
<reference evidence="3" key="1">
    <citation type="submission" date="2023-07" db="EMBL/GenBank/DDBJ databases">
        <authorList>
            <consortium name="AG Swart"/>
            <person name="Singh M."/>
            <person name="Singh A."/>
            <person name="Seah K."/>
            <person name="Emmerich C."/>
        </authorList>
    </citation>
    <scope>NUCLEOTIDE SEQUENCE</scope>
    <source>
        <strain evidence="3">DP1</strain>
    </source>
</reference>
<feature type="coiled-coil region" evidence="1">
    <location>
        <begin position="232"/>
        <end position="404"/>
    </location>
</feature>
<gene>
    <name evidence="3" type="ORF">ECRASSUSDP1_LOCUS25310</name>
</gene>
<comment type="caution">
    <text evidence="3">The sequence shown here is derived from an EMBL/GenBank/DDBJ whole genome shotgun (WGS) entry which is preliminary data.</text>
</comment>
<organism evidence="3 4">
    <name type="scientific">Euplotes crassus</name>
    <dbReference type="NCBI Taxonomy" id="5936"/>
    <lineage>
        <taxon>Eukaryota</taxon>
        <taxon>Sar</taxon>
        <taxon>Alveolata</taxon>
        <taxon>Ciliophora</taxon>
        <taxon>Intramacronucleata</taxon>
        <taxon>Spirotrichea</taxon>
        <taxon>Hypotrichia</taxon>
        <taxon>Euplotida</taxon>
        <taxon>Euplotidae</taxon>
        <taxon>Moneuplotes</taxon>
    </lineage>
</organism>
<evidence type="ECO:0000313" key="4">
    <source>
        <dbReference type="Proteomes" id="UP001295684"/>
    </source>
</evidence>
<proteinExistence type="predicted"/>
<feature type="coiled-coil region" evidence="1">
    <location>
        <begin position="538"/>
        <end position="586"/>
    </location>
</feature>
<keyword evidence="4" id="KW-1185">Reference proteome</keyword>
<dbReference type="AlphaFoldDB" id="A0AAD2D8Z5"/>
<feature type="compositionally biased region" description="Polar residues" evidence="2">
    <location>
        <begin position="68"/>
        <end position="83"/>
    </location>
</feature>
<keyword evidence="1" id="KW-0175">Coiled coil</keyword>